<reference evidence="4" key="1">
    <citation type="submission" date="2017-09" db="EMBL/GenBank/DDBJ databases">
        <title>Depth-based differentiation of microbial function through sediment-hosted aquifers and enrichment of novel symbionts in the deep terrestrial subsurface.</title>
        <authorList>
            <person name="Probst A.J."/>
            <person name="Ladd B."/>
            <person name="Jarett J.K."/>
            <person name="Geller-Mcgrath D.E."/>
            <person name="Sieber C.M.K."/>
            <person name="Emerson J.B."/>
            <person name="Anantharaman K."/>
            <person name="Thomas B.C."/>
            <person name="Malmstrom R."/>
            <person name="Stieglmeier M."/>
            <person name="Klingl A."/>
            <person name="Woyke T."/>
            <person name="Ryan C.M."/>
            <person name="Banfield J.F."/>
        </authorList>
    </citation>
    <scope>NUCLEOTIDE SEQUENCE [LARGE SCALE GENOMIC DNA]</scope>
</reference>
<accession>A0A2H0WSD9</accession>
<evidence type="ECO:0000313" key="4">
    <source>
        <dbReference type="Proteomes" id="UP000231198"/>
    </source>
</evidence>
<feature type="transmembrane region" description="Helical" evidence="1">
    <location>
        <begin position="21"/>
        <end position="41"/>
    </location>
</feature>
<dbReference type="Gene3D" id="3.10.560.10">
    <property type="entry name" value="Outer membrane lipoprotein wza domain like"/>
    <property type="match status" value="1"/>
</dbReference>
<keyword evidence="1" id="KW-0812">Transmembrane</keyword>
<evidence type="ECO:0000313" key="3">
    <source>
        <dbReference type="EMBL" id="PIS15574.1"/>
    </source>
</evidence>
<feature type="domain" description="Soluble ligand binding" evidence="2">
    <location>
        <begin position="71"/>
        <end position="105"/>
    </location>
</feature>
<keyword evidence="1" id="KW-0472">Membrane</keyword>
<dbReference type="EMBL" id="PEZG01000062">
    <property type="protein sequence ID" value="PIS15574.1"/>
    <property type="molecule type" value="Genomic_DNA"/>
</dbReference>
<dbReference type="SUPFAM" id="SSF81585">
    <property type="entry name" value="PsbU/PolX domain-like"/>
    <property type="match status" value="1"/>
</dbReference>
<protein>
    <recommendedName>
        <fullName evidence="2">Soluble ligand binding domain-containing protein</fullName>
    </recommendedName>
</protein>
<name>A0A2H0WSD9_9BACT</name>
<dbReference type="PANTHER" id="PTHR21180">
    <property type="entry name" value="ENDONUCLEASE/EXONUCLEASE/PHOSPHATASE FAMILY DOMAIN-CONTAINING PROTEIN 1"/>
    <property type="match status" value="1"/>
</dbReference>
<comment type="caution">
    <text evidence="3">The sequence shown here is derived from an EMBL/GenBank/DDBJ whole genome shotgun (WGS) entry which is preliminary data.</text>
</comment>
<proteinExistence type="predicted"/>
<evidence type="ECO:0000256" key="1">
    <source>
        <dbReference type="SAM" id="Phobius"/>
    </source>
</evidence>
<dbReference type="PANTHER" id="PTHR21180:SF32">
    <property type="entry name" value="ENDONUCLEASE_EXONUCLEASE_PHOSPHATASE FAMILY DOMAIN-CONTAINING PROTEIN 1"/>
    <property type="match status" value="1"/>
</dbReference>
<dbReference type="InterPro" id="IPR051675">
    <property type="entry name" value="Endo/Exo/Phosphatase_dom_1"/>
</dbReference>
<organism evidence="3 4">
    <name type="scientific">Candidatus Roizmanbacteria bacterium CG09_land_8_20_14_0_10_41_9</name>
    <dbReference type="NCBI Taxonomy" id="1974850"/>
    <lineage>
        <taxon>Bacteria</taxon>
        <taxon>Candidatus Roizmaniibacteriota</taxon>
    </lineage>
</organism>
<dbReference type="GO" id="GO:0015627">
    <property type="term" value="C:type II protein secretion system complex"/>
    <property type="evidence" value="ECO:0007669"/>
    <property type="project" value="TreeGrafter"/>
</dbReference>
<dbReference type="InterPro" id="IPR019554">
    <property type="entry name" value="Soluble_ligand-bd"/>
</dbReference>
<gene>
    <name evidence="3" type="ORF">COT62_02945</name>
</gene>
<dbReference type="Pfam" id="PF12836">
    <property type="entry name" value="HHH_3"/>
    <property type="match status" value="1"/>
</dbReference>
<dbReference type="GO" id="GO:0015628">
    <property type="term" value="P:protein secretion by the type II secretion system"/>
    <property type="evidence" value="ECO:0007669"/>
    <property type="project" value="TreeGrafter"/>
</dbReference>
<keyword evidence="1" id="KW-1133">Transmembrane helix</keyword>
<dbReference type="Gene3D" id="1.10.150.320">
    <property type="entry name" value="Photosystem II 12 kDa extrinsic protein"/>
    <property type="match status" value="1"/>
</dbReference>
<evidence type="ECO:0000259" key="2">
    <source>
        <dbReference type="Pfam" id="PF10531"/>
    </source>
</evidence>
<dbReference type="Pfam" id="PF10531">
    <property type="entry name" value="SLBB"/>
    <property type="match status" value="1"/>
</dbReference>
<dbReference type="Proteomes" id="UP000231198">
    <property type="component" value="Unassembled WGS sequence"/>
</dbReference>
<sequence length="221" mass="24428">MMGIMQGFVNSFKPIFASYRNEIVLLSISIGICIASAVLFMQSNTTELKDTAVYPVAYPSQNVKKTPADMVIDVSGAVQQPGAYRLPLGSRMEDAIKKAGGLSDSCEKLFFARNYNLARILTDQEKIYIPTQDDLQSGVFGENTHVLDYTLPSTMTSAEDPGKINLNTASQDELESLPTIGEVTAKKILDSRPFQSVDDVWKRNILNVNSFEQVKEFITVN</sequence>
<dbReference type="AlphaFoldDB" id="A0A2H0WSD9"/>